<dbReference type="EMBL" id="FOGV01000031">
    <property type="protein sequence ID" value="SES31144.1"/>
    <property type="molecule type" value="Genomic_DNA"/>
</dbReference>
<gene>
    <name evidence="1" type="ORF">SAMN05444126_13124</name>
</gene>
<dbReference type="InterPro" id="IPR015946">
    <property type="entry name" value="KH_dom-like_a/b"/>
</dbReference>
<proteinExistence type="predicted"/>
<dbReference type="InterPro" id="IPR052924">
    <property type="entry name" value="OsmC/Ohr_hydroprdx_reductase"/>
</dbReference>
<dbReference type="Pfam" id="PF02566">
    <property type="entry name" value="OsmC"/>
    <property type="match status" value="1"/>
</dbReference>
<keyword evidence="2" id="KW-1185">Reference proteome</keyword>
<dbReference type="InterPro" id="IPR036102">
    <property type="entry name" value="OsmC/Ohrsf"/>
</dbReference>
<comment type="caution">
    <text evidence="1">The sequence shown here is derived from an EMBL/GenBank/DDBJ whole genome shotgun (WGS) entry which is preliminary data.</text>
</comment>
<evidence type="ECO:0000313" key="2">
    <source>
        <dbReference type="Proteomes" id="UP000199318"/>
    </source>
</evidence>
<organism evidence="1 2">
    <name type="scientific">Salisediminibacterium halotolerans</name>
    <dbReference type="NCBI Taxonomy" id="517425"/>
    <lineage>
        <taxon>Bacteria</taxon>
        <taxon>Bacillati</taxon>
        <taxon>Bacillota</taxon>
        <taxon>Bacilli</taxon>
        <taxon>Bacillales</taxon>
        <taxon>Bacillaceae</taxon>
        <taxon>Salisediminibacterium</taxon>
    </lineage>
</organism>
<dbReference type="Proteomes" id="UP000199318">
    <property type="component" value="Unassembled WGS sequence"/>
</dbReference>
<name>A0A1H9WBE7_9BACI</name>
<protein>
    <submittedName>
        <fullName evidence="1">Uncharacterized OsmC-related protein</fullName>
    </submittedName>
</protein>
<sequence length="145" mass="16064">MSKMEFEVTGATDRMKTQVEGAGHSIVIDEPQNMGGNDEGPDPLTNMLASLAGCENVVANMVAKEMDFDLQSIHFFIKGELDSRGLMGEPGVRPFFQRVDVHAQLVTTETDDRIREMQEKVDARCPVFTTMKAAGTDMHANWERG</sequence>
<reference evidence="2" key="1">
    <citation type="submission" date="2016-10" db="EMBL/GenBank/DDBJ databases">
        <authorList>
            <person name="de Groot N.N."/>
        </authorList>
    </citation>
    <scope>NUCLEOTIDE SEQUENCE [LARGE SCALE GENOMIC DNA]</scope>
    <source>
        <strain evidence="2">10nlg</strain>
    </source>
</reference>
<dbReference type="PANTHER" id="PTHR35368:SF1">
    <property type="entry name" value="HYDROPEROXIDE REDUCTASE"/>
    <property type="match status" value="1"/>
</dbReference>
<dbReference type="Gene3D" id="3.30.300.20">
    <property type="match status" value="1"/>
</dbReference>
<dbReference type="STRING" id="1464123.SAMN05444126_13124"/>
<evidence type="ECO:0000313" key="1">
    <source>
        <dbReference type="EMBL" id="SES31144.1"/>
    </source>
</evidence>
<accession>A0A1H9WBE7</accession>
<dbReference type="InterPro" id="IPR003718">
    <property type="entry name" value="OsmC/Ohr_fam"/>
</dbReference>
<dbReference type="AlphaFoldDB" id="A0A1H9WBE7"/>
<dbReference type="PANTHER" id="PTHR35368">
    <property type="entry name" value="HYDROPEROXIDE REDUCTASE"/>
    <property type="match status" value="1"/>
</dbReference>
<dbReference type="SUPFAM" id="SSF82784">
    <property type="entry name" value="OsmC-like"/>
    <property type="match status" value="1"/>
</dbReference>